<organism evidence="3 4">
    <name type="scientific">Canavalia gladiata</name>
    <name type="common">Sword bean</name>
    <name type="synonym">Dolichos gladiatus</name>
    <dbReference type="NCBI Taxonomy" id="3824"/>
    <lineage>
        <taxon>Eukaryota</taxon>
        <taxon>Viridiplantae</taxon>
        <taxon>Streptophyta</taxon>
        <taxon>Embryophyta</taxon>
        <taxon>Tracheophyta</taxon>
        <taxon>Spermatophyta</taxon>
        <taxon>Magnoliopsida</taxon>
        <taxon>eudicotyledons</taxon>
        <taxon>Gunneridae</taxon>
        <taxon>Pentapetalae</taxon>
        <taxon>rosids</taxon>
        <taxon>fabids</taxon>
        <taxon>Fabales</taxon>
        <taxon>Fabaceae</taxon>
        <taxon>Papilionoideae</taxon>
        <taxon>50 kb inversion clade</taxon>
        <taxon>NPAAA clade</taxon>
        <taxon>indigoferoid/millettioid clade</taxon>
        <taxon>Phaseoleae</taxon>
        <taxon>Canavalia</taxon>
    </lineage>
</organism>
<evidence type="ECO:0000259" key="2">
    <source>
        <dbReference type="PROSITE" id="PS50157"/>
    </source>
</evidence>
<comment type="caution">
    <text evidence="3">The sequence shown here is derived from an EMBL/GenBank/DDBJ whole genome shotgun (WGS) entry which is preliminary data.</text>
</comment>
<name>A0AAN9PRQ4_CANGL</name>
<dbReference type="GO" id="GO:0009740">
    <property type="term" value="P:gibberellic acid mediated signaling pathway"/>
    <property type="evidence" value="ECO:0007669"/>
    <property type="project" value="TreeGrafter"/>
</dbReference>
<dbReference type="PROSITE" id="PS50157">
    <property type="entry name" value="ZINC_FINGER_C2H2_2"/>
    <property type="match status" value="1"/>
</dbReference>
<keyword evidence="1" id="KW-0863">Zinc-finger</keyword>
<sequence>MTSSSEKASSSALKLFGFPLTSMCNEEIPCEMKKIECPFCDRKFQNLQALGGHQNAHRRERQIARLAQFQYMHSQMFQACKPLAVAKRPEPSNLPRVLSPPPVFAGATWFWRSHPPSVLTASPKLPVAEPPGTRHRIVPPIVQVPVVGVGDNIDLELRLATTYSKESGR</sequence>
<dbReference type="GO" id="GO:0008270">
    <property type="term" value="F:zinc ion binding"/>
    <property type="evidence" value="ECO:0007669"/>
    <property type="project" value="UniProtKB-KW"/>
</dbReference>
<dbReference type="PROSITE" id="PS00028">
    <property type="entry name" value="ZINC_FINGER_C2H2_1"/>
    <property type="match status" value="1"/>
</dbReference>
<gene>
    <name evidence="3" type="ORF">VNO77_40018</name>
</gene>
<keyword evidence="4" id="KW-1185">Reference proteome</keyword>
<dbReference type="PANTHER" id="PTHR46353">
    <property type="entry name" value="ZINC FINGER PROTEIN 5"/>
    <property type="match status" value="1"/>
</dbReference>
<proteinExistence type="predicted"/>
<dbReference type="GO" id="GO:0000976">
    <property type="term" value="F:transcription cis-regulatory region binding"/>
    <property type="evidence" value="ECO:0007669"/>
    <property type="project" value="TreeGrafter"/>
</dbReference>
<dbReference type="SUPFAM" id="SSF57667">
    <property type="entry name" value="beta-beta-alpha zinc fingers"/>
    <property type="match status" value="1"/>
</dbReference>
<dbReference type="InterPro" id="IPR036236">
    <property type="entry name" value="Znf_C2H2_sf"/>
</dbReference>
<dbReference type="GO" id="GO:0005634">
    <property type="term" value="C:nucleus"/>
    <property type="evidence" value="ECO:0007669"/>
    <property type="project" value="TreeGrafter"/>
</dbReference>
<accession>A0AAN9PRQ4</accession>
<dbReference type="EMBL" id="JAYMYQ010000010">
    <property type="protein sequence ID" value="KAK7307188.1"/>
    <property type="molecule type" value="Genomic_DNA"/>
</dbReference>
<protein>
    <recommendedName>
        <fullName evidence="2">C2H2-type domain-containing protein</fullName>
    </recommendedName>
</protein>
<dbReference type="GO" id="GO:0010090">
    <property type="term" value="P:trichome morphogenesis"/>
    <property type="evidence" value="ECO:0007669"/>
    <property type="project" value="InterPro"/>
</dbReference>
<dbReference type="Proteomes" id="UP001367508">
    <property type="component" value="Unassembled WGS sequence"/>
</dbReference>
<dbReference type="GO" id="GO:0009736">
    <property type="term" value="P:cytokinin-activated signaling pathway"/>
    <property type="evidence" value="ECO:0007669"/>
    <property type="project" value="TreeGrafter"/>
</dbReference>
<keyword evidence="1" id="KW-0862">Zinc</keyword>
<dbReference type="AlphaFoldDB" id="A0AAN9PRQ4"/>
<evidence type="ECO:0000313" key="4">
    <source>
        <dbReference type="Proteomes" id="UP001367508"/>
    </source>
</evidence>
<dbReference type="Pfam" id="PF13912">
    <property type="entry name" value="zf-C2H2_6"/>
    <property type="match status" value="1"/>
</dbReference>
<dbReference type="InterPro" id="IPR013087">
    <property type="entry name" value="Znf_C2H2_type"/>
</dbReference>
<reference evidence="3 4" key="1">
    <citation type="submission" date="2024-01" db="EMBL/GenBank/DDBJ databases">
        <title>The genomes of 5 underutilized Papilionoideae crops provide insights into root nodulation and disease resistanc.</title>
        <authorList>
            <person name="Jiang F."/>
        </authorList>
    </citation>
    <scope>NUCLEOTIDE SEQUENCE [LARGE SCALE GENOMIC DNA]</scope>
    <source>
        <strain evidence="3">LVBAO_FW01</strain>
        <tissue evidence="3">Leaves</tissue>
    </source>
</reference>
<dbReference type="PANTHER" id="PTHR46353:SF23">
    <property type="entry name" value="C2H2 ZINC FINGER-CONTAINING PROTEIN-RELATED"/>
    <property type="match status" value="1"/>
</dbReference>
<dbReference type="GO" id="GO:0003700">
    <property type="term" value="F:DNA-binding transcription factor activity"/>
    <property type="evidence" value="ECO:0007669"/>
    <property type="project" value="TreeGrafter"/>
</dbReference>
<evidence type="ECO:0000313" key="3">
    <source>
        <dbReference type="EMBL" id="KAK7307188.1"/>
    </source>
</evidence>
<keyword evidence="1" id="KW-0479">Metal-binding</keyword>
<dbReference type="InterPro" id="IPR044299">
    <property type="entry name" value="GIS3/ZFP5/ZFP6"/>
</dbReference>
<evidence type="ECO:0000256" key="1">
    <source>
        <dbReference type="PROSITE-ProRule" id="PRU00042"/>
    </source>
</evidence>
<feature type="domain" description="C2H2-type" evidence="2">
    <location>
        <begin position="35"/>
        <end position="62"/>
    </location>
</feature>